<gene>
    <name evidence="13" type="primary">pul13A</name>
    <name evidence="13" type="ordered locus">bpr_III161</name>
</gene>
<dbReference type="CAZy" id="CBM41">
    <property type="family name" value="Carbohydrate-Binding Module Family 41"/>
</dbReference>
<dbReference type="Gene3D" id="2.60.40.10">
    <property type="entry name" value="Immunoglobulins"/>
    <property type="match status" value="1"/>
</dbReference>
<dbReference type="Pfam" id="PF02922">
    <property type="entry name" value="CBM_48"/>
    <property type="match status" value="1"/>
</dbReference>
<evidence type="ECO:0000256" key="8">
    <source>
        <dbReference type="ARBA" id="ARBA00029618"/>
    </source>
</evidence>
<reference evidence="13 14" key="1">
    <citation type="journal article" date="2010" name="PLoS ONE">
        <title>The glycobiome of the rumen bacterium Butyrivibrio proteoclasticus B316(T) highlights adaptation to a polysaccharide-rich environment.</title>
        <authorList>
            <person name="Kelly W.J."/>
            <person name="Leahy S.C."/>
            <person name="Altermann E."/>
            <person name="Yeoman C.J."/>
            <person name="Dunne J.C."/>
            <person name="Kong Z."/>
            <person name="Pacheco D.M."/>
            <person name="Li D."/>
            <person name="Noel S.J."/>
            <person name="Moon C.D."/>
            <person name="Cookson A.L."/>
            <person name="Attwood G.T."/>
        </authorList>
    </citation>
    <scope>NUCLEOTIDE SEQUENCE [LARGE SCALE GENOMIC DNA]</scope>
    <source>
        <strain evidence="14">ATCC 51982 / DSM 14932 / B316</strain>
    </source>
</reference>
<keyword evidence="5 13" id="KW-0326">Glycosidase</keyword>
<dbReference type="CAZy" id="GH13">
    <property type="family name" value="Glycoside Hydrolase Family 13"/>
</dbReference>
<dbReference type="CDD" id="cd11341">
    <property type="entry name" value="AmyAc_Pullulanase_LD-like"/>
    <property type="match status" value="1"/>
</dbReference>
<keyword evidence="4" id="KW-0106">Calcium</keyword>
<name>E0S365_BUTPB</name>
<evidence type="ECO:0000256" key="2">
    <source>
        <dbReference type="ARBA" id="ARBA00022729"/>
    </source>
</evidence>
<evidence type="ECO:0000256" key="3">
    <source>
        <dbReference type="ARBA" id="ARBA00022801"/>
    </source>
</evidence>
<evidence type="ECO:0000256" key="1">
    <source>
        <dbReference type="ARBA" id="ARBA00008061"/>
    </source>
</evidence>
<comment type="catalytic activity">
    <reaction evidence="6">
        <text>Hydrolysis of (1-&gt;6)-alpha-D-glucosidic linkages in pullulan, amylopectin and glycogen, and in the alpha- and beta-limit dextrins of amylopectin and glycogen.</text>
        <dbReference type="EC" id="3.2.1.41"/>
    </reaction>
</comment>
<dbReference type="STRING" id="515622.bpr_III161"/>
<dbReference type="InterPro" id="IPR011840">
    <property type="entry name" value="PulA_typeI"/>
</dbReference>
<dbReference type="Pfam" id="PF00128">
    <property type="entry name" value="Alpha-amylase"/>
    <property type="match status" value="2"/>
</dbReference>
<dbReference type="Gene3D" id="2.60.40.1110">
    <property type="match status" value="1"/>
</dbReference>
<organism evidence="13 14">
    <name type="scientific">Butyrivibrio proteoclasticus (strain ATCC 51982 / DSM 14932 / B316)</name>
    <name type="common">Clostridium proteoclasticum</name>
    <dbReference type="NCBI Taxonomy" id="515622"/>
    <lineage>
        <taxon>Bacteria</taxon>
        <taxon>Bacillati</taxon>
        <taxon>Bacillota</taxon>
        <taxon>Clostridia</taxon>
        <taxon>Lachnospirales</taxon>
        <taxon>Lachnospiraceae</taxon>
        <taxon>Butyrivibrio</taxon>
    </lineage>
</organism>
<dbReference type="InterPro" id="IPR006047">
    <property type="entry name" value="GH13_cat_dom"/>
</dbReference>
<evidence type="ECO:0000256" key="9">
    <source>
        <dbReference type="ARBA" id="ARBA00031076"/>
    </source>
</evidence>
<evidence type="ECO:0000256" key="6">
    <source>
        <dbReference type="ARBA" id="ARBA00023965"/>
    </source>
</evidence>
<evidence type="ECO:0000313" key="14">
    <source>
        <dbReference type="Proteomes" id="UP000001299"/>
    </source>
</evidence>
<comment type="similarity">
    <text evidence="1">Belongs to the glycosyl hydrolase 13 family.</text>
</comment>
<dbReference type="InterPro" id="IPR013784">
    <property type="entry name" value="Carb-bd-like_fold"/>
</dbReference>
<dbReference type="NCBIfam" id="TIGR02104">
    <property type="entry name" value="pulA_typeI"/>
    <property type="match status" value="1"/>
</dbReference>
<keyword evidence="2 11" id="KW-0732">Signal</keyword>
<dbReference type="Gene3D" id="3.20.20.80">
    <property type="entry name" value="Glycosidases"/>
    <property type="match status" value="1"/>
</dbReference>
<dbReference type="InterPro" id="IPR014756">
    <property type="entry name" value="Ig_E-set"/>
</dbReference>
<dbReference type="GO" id="GO:0051060">
    <property type="term" value="F:pullulanase activity"/>
    <property type="evidence" value="ECO:0007669"/>
    <property type="project" value="UniProtKB-EC"/>
</dbReference>
<dbReference type="SUPFAM" id="SSF49452">
    <property type="entry name" value="Starch-binding domain-like"/>
    <property type="match status" value="1"/>
</dbReference>
<feature type="signal peptide" evidence="11">
    <location>
        <begin position="1"/>
        <end position="25"/>
    </location>
</feature>
<dbReference type="Pfam" id="PF03714">
    <property type="entry name" value="PUD"/>
    <property type="match status" value="1"/>
</dbReference>
<dbReference type="PANTHER" id="PTHR43002">
    <property type="entry name" value="GLYCOGEN DEBRANCHING ENZYME"/>
    <property type="match status" value="1"/>
</dbReference>
<dbReference type="GO" id="GO:0005975">
    <property type="term" value="P:carbohydrate metabolic process"/>
    <property type="evidence" value="ECO:0007669"/>
    <property type="project" value="InterPro"/>
</dbReference>
<dbReference type="InterPro" id="IPR005323">
    <property type="entry name" value="CBM41_pullulanase"/>
</dbReference>
<dbReference type="Proteomes" id="UP000001299">
    <property type="component" value="Chromosome 2"/>
</dbReference>
<dbReference type="SUPFAM" id="SSF81296">
    <property type="entry name" value="E set domains"/>
    <property type="match status" value="1"/>
</dbReference>
<evidence type="ECO:0000256" key="11">
    <source>
        <dbReference type="SAM" id="SignalP"/>
    </source>
</evidence>
<dbReference type="KEGG" id="bpb:bpr_III161"/>
<sequence length="906" mass="99740">MKRVIMKHVFALVMAVMMLVTSVFAGFGTSITARADEGVTLKLHYHREDGDYAKWDAWMWADGAEGAGYPFQDENGEMVATMSVPGGATKVGFIVRTQDWDKDIDADQFIDISEVVSGTVHAFVESGVEGATKEYGDDVMTGTKLKTATYDGKDTITIELTGEIADSLLSSFYVKGRLGDVEVTKAELKEKASDSQYFYNLTIASELDSNRNYRVGFDGQEYPVNMPIVYSTQEFEDKYTYEGNDLGATYAKDKTVFRVWAPTAEAVTVNLYESGDPWEKDLKETVEMTADEKGTWLAEVSGDLAGTYYTYTAIIDGLNVEACDPYARTTGVNGKRAMVIDLEATNPEGWAGDTNPHSGEKINDAVIYELHIRDFSVDPEGNMVNAGKYTAFTETGTKTAGGNSTGVDYLKDLGVTHIHLLPFYDFGSVDENATTTERFNWGYDPVNYNVPEGSYSTDAHDGNVRVREAKEMVKALHDNGLSVVMDVVYNHVYSGKDFCINRLVPGYFSRINADGTYSNGSGCGNDTASERSMVRKYIVDSVCYWADEYHIDGFRFDLVGLLDVDTINEIVSKVHETHPDVIFYGEGWSMNTDVTKENITMATQQSSEKTPGFAYFNDNIRDGLKGSVFNTAETGWASGSKNAERAMTSSFLATETWSKNPSQIIQYASCHDNNTLYDRIAMARTDLDEESWIKMSNLAAAFYMTAEGVPFMQAGEEILRTKVKEDGSFDSNSYSSGDEVNSLKWETIDDTKYQKNYEFYKGLITLRKEHPLFRLSSGDEVAARVKAVENLDKNVLAFNMDNSDKTVAGEPAEQIFLAFNPNMTATTISLPEGNWNVHVKGTQAGTEVLETVSGTLTVDPISAVVLVKGESDKPAGAKTPVLPIAAGAVGILAILGGILVFLKKKK</sequence>
<dbReference type="SMART" id="SM00642">
    <property type="entry name" value="Aamy"/>
    <property type="match status" value="1"/>
</dbReference>
<evidence type="ECO:0000256" key="7">
    <source>
        <dbReference type="ARBA" id="ARBA00024062"/>
    </source>
</evidence>
<feature type="domain" description="Glycosyl hydrolase family 13 catalytic" evidence="12">
    <location>
        <begin position="402"/>
        <end position="767"/>
    </location>
</feature>
<dbReference type="EC" id="3.2.1.41" evidence="7"/>
<dbReference type="CDD" id="cd02860">
    <property type="entry name" value="E_set_Pullulanase"/>
    <property type="match status" value="1"/>
</dbReference>
<dbReference type="RefSeq" id="WP_013282497.1">
    <property type="nucleotide sequence ID" value="NC_014388.1"/>
</dbReference>
<dbReference type="EMBL" id="CP001811">
    <property type="protein sequence ID" value="ADL35847.1"/>
    <property type="molecule type" value="Genomic_DNA"/>
</dbReference>
<dbReference type="InterPro" id="IPR049117">
    <property type="entry name" value="pulA_all-beta"/>
</dbReference>
<keyword evidence="10" id="KW-1133">Transmembrane helix</keyword>
<evidence type="ECO:0000259" key="12">
    <source>
        <dbReference type="SMART" id="SM00642"/>
    </source>
</evidence>
<keyword evidence="14" id="KW-1185">Reference proteome</keyword>
<dbReference type="InterPro" id="IPR018247">
    <property type="entry name" value="EF_Hand_1_Ca_BS"/>
</dbReference>
<evidence type="ECO:0000256" key="10">
    <source>
        <dbReference type="SAM" id="Phobius"/>
    </source>
</evidence>
<proteinExistence type="inferred from homology"/>
<dbReference type="CDD" id="cd10315">
    <property type="entry name" value="CBM41_pullulanase"/>
    <property type="match status" value="1"/>
</dbReference>
<keyword evidence="3 13" id="KW-0378">Hydrolase</keyword>
<dbReference type="SMR" id="E0S365"/>
<dbReference type="CAZy" id="CBM48">
    <property type="family name" value="Carbohydrate-Binding Module Family 48"/>
</dbReference>
<evidence type="ECO:0000313" key="13">
    <source>
        <dbReference type="EMBL" id="ADL35847.1"/>
    </source>
</evidence>
<feature type="transmembrane region" description="Helical" evidence="10">
    <location>
        <begin position="881"/>
        <end position="902"/>
    </location>
</feature>
<dbReference type="InterPro" id="IPR013783">
    <property type="entry name" value="Ig-like_fold"/>
</dbReference>
<dbReference type="HOGENOM" id="CLU_004744_1_1_9"/>
<accession>E0S365</accession>
<keyword evidence="10" id="KW-0812">Transmembrane</keyword>
<protein>
    <recommendedName>
        <fullName evidence="7">pullulanase</fullName>
        <ecNumber evidence="7">3.2.1.41</ecNumber>
    </recommendedName>
    <alternativeName>
        <fullName evidence="8">Alpha-dextrin endo-1,6-alpha-glucosidase</fullName>
    </alternativeName>
    <alternativeName>
        <fullName evidence="9">Pullulan 6-glucanohydrolase</fullName>
    </alternativeName>
</protein>
<dbReference type="AlphaFoldDB" id="E0S365"/>
<dbReference type="InterPro" id="IPR017853">
    <property type="entry name" value="GH"/>
</dbReference>
<evidence type="ECO:0000256" key="4">
    <source>
        <dbReference type="ARBA" id="ARBA00022837"/>
    </source>
</evidence>
<dbReference type="Gene3D" id="2.60.40.1180">
    <property type="entry name" value="Golgi alpha-mannosidase II"/>
    <property type="match status" value="1"/>
</dbReference>
<keyword evidence="10" id="KW-0472">Membrane</keyword>
<evidence type="ECO:0000256" key="5">
    <source>
        <dbReference type="ARBA" id="ARBA00023295"/>
    </source>
</evidence>
<dbReference type="Pfam" id="PF21653">
    <property type="entry name" value="pulA_all-beta"/>
    <property type="match status" value="1"/>
</dbReference>
<dbReference type="InterPro" id="IPR013780">
    <property type="entry name" value="Glyco_hydro_b"/>
</dbReference>
<feature type="chain" id="PRO_5038485076" description="pullulanase" evidence="11">
    <location>
        <begin position="26"/>
        <end position="906"/>
    </location>
</feature>
<dbReference type="InterPro" id="IPR004193">
    <property type="entry name" value="Glyco_hydro_13_N"/>
</dbReference>
<dbReference type="eggNOG" id="COG1523">
    <property type="taxonomic scope" value="Bacteria"/>
</dbReference>
<dbReference type="PROSITE" id="PS00018">
    <property type="entry name" value="EF_HAND_1"/>
    <property type="match status" value="1"/>
</dbReference>
<dbReference type="GO" id="GO:0030246">
    <property type="term" value="F:carbohydrate binding"/>
    <property type="evidence" value="ECO:0007669"/>
    <property type="project" value="InterPro"/>
</dbReference>
<dbReference type="SUPFAM" id="SSF51445">
    <property type="entry name" value="(Trans)glycosidases"/>
    <property type="match status" value="1"/>
</dbReference>